<protein>
    <recommendedName>
        <fullName evidence="7">GxGYxYP putative glycoside hydrolase C-terminal domain-containing protein</fullName>
    </recommendedName>
</protein>
<evidence type="ECO:0000259" key="4">
    <source>
        <dbReference type="Pfam" id="PF20958"/>
    </source>
</evidence>
<keyword evidence="1" id="KW-0732">Signal</keyword>
<evidence type="ECO:0000313" key="5">
    <source>
        <dbReference type="EMBL" id="OMD43503.1"/>
    </source>
</evidence>
<reference evidence="5 6" key="1">
    <citation type="submission" date="2016-10" db="EMBL/GenBank/DDBJ databases">
        <title>Paenibacillus species isolates.</title>
        <authorList>
            <person name="Beno S.M."/>
        </authorList>
    </citation>
    <scope>NUCLEOTIDE SEQUENCE [LARGE SCALE GENOMIC DNA]</scope>
    <source>
        <strain evidence="5 6">FSL H7-0710</strain>
    </source>
</reference>
<feature type="domain" description="GxGYxYP putative glycoside hydrolase third N-terminal" evidence="4">
    <location>
        <begin position="333"/>
        <end position="418"/>
    </location>
</feature>
<dbReference type="PANTHER" id="PTHR37321">
    <property type="entry name" value="EXPORTED PROTEIN-RELATED"/>
    <property type="match status" value="1"/>
</dbReference>
<accession>A0A1R0Y879</accession>
<dbReference type="AlphaFoldDB" id="A0A1R0Y879"/>
<proteinExistence type="predicted"/>
<evidence type="ECO:0000256" key="1">
    <source>
        <dbReference type="SAM" id="SignalP"/>
    </source>
</evidence>
<evidence type="ECO:0000259" key="3">
    <source>
        <dbReference type="Pfam" id="PF20957"/>
    </source>
</evidence>
<gene>
    <name evidence="5" type="ORF">BSK52_03590</name>
</gene>
<comment type="caution">
    <text evidence="5">The sequence shown here is derived from an EMBL/GenBank/DDBJ whole genome shotgun (WGS) entry which is preliminary data.</text>
</comment>
<sequence length="945" mass="103825">MPKKGFRNRLLSVFTIILAGTGIFASASPVSAAVTWPSSQILPTLSAPASTLDAIGLKTDYSYGATGSQIQHETGLAATKDHQDYWAARTSMDTPNKLIAYGPYATDIPTGINTAFYNLLVDNNTANNDNVVTIDVYDYTANQILATRTLTRQEWTSAGSFQRFELTYTNATAGHALEFRVRWLGTSYVGLSSVGSSPRSLVDASNLFTSLKGLLAKSQPRIYTLGEEEGNHTWANSLGLGYTDVADKWSLLTKYRNEISGIVVYDYNVPDTLNLAATIASVQNGIVAGPELVQKLTSAPYNLPILEDLRNDFTTKIQVYEYLKANYWPQTTHRVLVGLDPKLPGHLRDYAAAMGASVVWLDPRIPAEDALLRQFLADMPAGTVYMGWWPDEASGVQRVSEYGISTVAADYSNNLTVFAGTSRTVTVKPTPNKIPLENKIYVSLIMSDGDNLQYMERRFRNLWDSASRGTVPLGWTISPAMLDAMPGVLDYYYNTATENDAFISGPSGIGYTYPNFWSNQAYLDQFIAQSDDYMKRSGLKVATIWNFINGGINGNVGNSFANNAPSLLGLTTQQSGGGIDIYNSLLPAQGLNVNYGDSANALIHEINQGIASWNGLSPRFLSIQANPWQTNYEDLVTTVNSFSSNPNVVFVRTDTYFQLMREQNGLPVDPDTLVARLEAENTSYAVSPFSHSVGRAEDNGWTANVAQDSPGFMLWGPYASTYPAGKLTATYRIKIDSLAGNNDKVLTLDVRDNTTGAVLTSYDVYRSQFKASGLHQDFSLAFNNTTGHELELRAYYHDNSAVNIDKVTITKNIGKYEAEGSVISHTIGRAVEGGWQADPAQDNSGFMLYGPYDANVPAGAHKITFRMKVNNNSTDNDVVATIDVRDATTGETIIQRQLTRQQFSAANQYQDFTLDFNHTQPGHKLEYRVRFEDKATLTIDSVINN</sequence>
<dbReference type="PANTHER" id="PTHR37321:SF1">
    <property type="entry name" value="EXPORTED PROTEIN"/>
    <property type="match status" value="1"/>
</dbReference>
<evidence type="ECO:0008006" key="7">
    <source>
        <dbReference type="Google" id="ProtNLM"/>
    </source>
</evidence>
<evidence type="ECO:0000259" key="2">
    <source>
        <dbReference type="Pfam" id="PF14323"/>
    </source>
</evidence>
<feature type="domain" description="GxGYxYP putative glycoside hydrolase C-terminal" evidence="2">
    <location>
        <begin position="438"/>
        <end position="661"/>
    </location>
</feature>
<organism evidence="5 6">
    <name type="scientific">Paenibacillus odorifer</name>
    <dbReference type="NCBI Taxonomy" id="189426"/>
    <lineage>
        <taxon>Bacteria</taxon>
        <taxon>Bacillati</taxon>
        <taxon>Bacillota</taxon>
        <taxon>Bacilli</taxon>
        <taxon>Bacillales</taxon>
        <taxon>Paenibacillaceae</taxon>
        <taxon>Paenibacillus</taxon>
    </lineage>
</organism>
<dbReference type="InterPro" id="IPR038410">
    <property type="entry name" value="GxGYxYP_C_sf"/>
</dbReference>
<dbReference type="Pfam" id="PF20958">
    <property type="entry name" value="GxGYxYP_N_3rd"/>
    <property type="match status" value="1"/>
</dbReference>
<dbReference type="InterPro" id="IPR025832">
    <property type="entry name" value="GxGYxYP_C"/>
</dbReference>
<feature type="domain" description="GxGYxYP putative glycoside hydrolase second N-terminal" evidence="3">
    <location>
        <begin position="259"/>
        <end position="330"/>
    </location>
</feature>
<evidence type="ECO:0000313" key="6">
    <source>
        <dbReference type="Proteomes" id="UP000187439"/>
    </source>
</evidence>
<dbReference type="RefSeq" id="WP_076117187.1">
    <property type="nucleotide sequence ID" value="NZ_MPTC01000002.1"/>
</dbReference>
<dbReference type="Pfam" id="PF14323">
    <property type="entry name" value="GxGYxYP_C"/>
    <property type="match status" value="1"/>
</dbReference>
<feature type="signal peptide" evidence="1">
    <location>
        <begin position="1"/>
        <end position="32"/>
    </location>
</feature>
<feature type="chain" id="PRO_5012458225" description="GxGYxYP putative glycoside hydrolase C-terminal domain-containing protein" evidence="1">
    <location>
        <begin position="33"/>
        <end position="945"/>
    </location>
</feature>
<dbReference type="EMBL" id="MPTC01000002">
    <property type="protein sequence ID" value="OMD43503.1"/>
    <property type="molecule type" value="Genomic_DNA"/>
</dbReference>
<dbReference type="Proteomes" id="UP000187439">
    <property type="component" value="Unassembled WGS sequence"/>
</dbReference>
<dbReference type="InterPro" id="IPR048309">
    <property type="entry name" value="GxGYxYP_N_3rd"/>
</dbReference>
<dbReference type="InterPro" id="IPR048310">
    <property type="entry name" value="GxGYxYP_N_2nd"/>
</dbReference>
<dbReference type="OrthoDB" id="3799094at2"/>
<dbReference type="Gene3D" id="3.20.20.490">
    <property type="entry name" value="GxGYxYP glycoside hydrolase, C-terminal domain"/>
    <property type="match status" value="1"/>
</dbReference>
<name>A0A1R0Y879_9BACL</name>
<dbReference type="Pfam" id="PF20957">
    <property type="entry name" value="GxGYxYP_N_2nd"/>
    <property type="match status" value="1"/>
</dbReference>